<feature type="region of interest" description="Disordered" evidence="1">
    <location>
        <begin position="523"/>
        <end position="543"/>
    </location>
</feature>
<accession>A0A0G1FAT6</accession>
<sequence length="674" mass="74748">MASNSLSDILRHSTTPLTNLKRLTSPQTFNSFYSVTLSDTEEINSILTQNKLRLENLNSKPVFRLLDEGSNTLKLSDKLDQTKVAAANIYSGIQNLKNRILLLAIKWPDISDSEVKSELTSLSSIFTQDTNQKNSSLASTTEWLKSSWDNPTITNLMDEAQTAQSQIDNLLNDVITGGKINSATVLDPIIARISKLDELVGSSLATATDPSLFGFIRKTSDQIDIFDKQSAEGIRILTSINDNPSIDMNYDIEQLKSSIIGTNLIPNANLFFTSSKDPNATPNSVLGLLALIDTNKKLLSGKTGAPIQHLWLEEGSIVFRLAVSNPNRTQIGNATIKFSLPEEINKDQVISLDKEISLVFDPKENALVGSGEIVLTPLETRTFMIEVEDIWNFNPREIENLHLQVEGLIQTLKYKPSYSQALLIKKDVENALNKIENQQRLALTPETKIVAFRQSSQELNKIEQTISSLKGLVLGAQSSSGIFNITEGLRTHSLQGLLILIISSAIFIYIYIQSLQSEPRIGFRNRAQPTPRNTAPTNIQKQEHTKPRLHRLARIVIITMISGGIGSIGTSLALKTFTPLSQKTVSQNDPVTVLGTNTDANRKYPYEAEIVPPKEGDIPIRTSPSVTSPQISSLKEARTVSVFKKVDQWVMIMSPNEKTNNNGWWINETYLVHN</sequence>
<organism evidence="3 4">
    <name type="scientific">Candidatus Collierbacteria bacterium GW2011_GWC2_43_12</name>
    <dbReference type="NCBI Taxonomy" id="1618390"/>
    <lineage>
        <taxon>Bacteria</taxon>
        <taxon>Candidatus Collieribacteriota</taxon>
    </lineage>
</organism>
<dbReference type="AlphaFoldDB" id="A0A0G1FAT6"/>
<dbReference type="EMBL" id="LCFK01000049">
    <property type="protein sequence ID" value="KKS92216.1"/>
    <property type="molecule type" value="Genomic_DNA"/>
</dbReference>
<name>A0A0G1FAT6_9BACT</name>
<evidence type="ECO:0008006" key="5">
    <source>
        <dbReference type="Google" id="ProtNLM"/>
    </source>
</evidence>
<evidence type="ECO:0000313" key="3">
    <source>
        <dbReference type="EMBL" id="KKS92216.1"/>
    </source>
</evidence>
<keyword evidence="2" id="KW-1133">Transmembrane helix</keyword>
<feature type="compositionally biased region" description="Polar residues" evidence="1">
    <location>
        <begin position="527"/>
        <end position="540"/>
    </location>
</feature>
<comment type="caution">
    <text evidence="3">The sequence shown here is derived from an EMBL/GenBank/DDBJ whole genome shotgun (WGS) entry which is preliminary data.</text>
</comment>
<evidence type="ECO:0000313" key="4">
    <source>
        <dbReference type="Proteomes" id="UP000033980"/>
    </source>
</evidence>
<reference evidence="3 4" key="1">
    <citation type="journal article" date="2015" name="Nature">
        <title>rRNA introns, odd ribosomes, and small enigmatic genomes across a large radiation of phyla.</title>
        <authorList>
            <person name="Brown C.T."/>
            <person name="Hug L.A."/>
            <person name="Thomas B.C."/>
            <person name="Sharon I."/>
            <person name="Castelle C.J."/>
            <person name="Singh A."/>
            <person name="Wilkins M.J."/>
            <person name="Williams K.H."/>
            <person name="Banfield J.F."/>
        </authorList>
    </citation>
    <scope>NUCLEOTIDE SEQUENCE [LARGE SCALE GENOMIC DNA]</scope>
</reference>
<feature type="transmembrane region" description="Helical" evidence="2">
    <location>
        <begin position="552"/>
        <end position="574"/>
    </location>
</feature>
<dbReference type="Proteomes" id="UP000033980">
    <property type="component" value="Unassembled WGS sequence"/>
</dbReference>
<evidence type="ECO:0000256" key="1">
    <source>
        <dbReference type="SAM" id="MobiDB-lite"/>
    </source>
</evidence>
<dbReference type="PATRIC" id="fig|1618390.3.peg.818"/>
<keyword evidence="2" id="KW-0472">Membrane</keyword>
<keyword evidence="2" id="KW-0812">Transmembrane</keyword>
<evidence type="ECO:0000256" key="2">
    <source>
        <dbReference type="SAM" id="Phobius"/>
    </source>
</evidence>
<gene>
    <name evidence="3" type="ORF">UV68_C0049G0002</name>
</gene>
<proteinExistence type="predicted"/>
<protein>
    <recommendedName>
        <fullName evidence="5">SH3b domain-containing protein</fullName>
    </recommendedName>
</protein>
<feature type="transmembrane region" description="Helical" evidence="2">
    <location>
        <begin position="494"/>
        <end position="512"/>
    </location>
</feature>